<dbReference type="Pfam" id="PF01380">
    <property type="entry name" value="SIS"/>
    <property type="match status" value="1"/>
</dbReference>
<dbReference type="SUPFAM" id="SSF46689">
    <property type="entry name" value="Homeodomain-like"/>
    <property type="match status" value="1"/>
</dbReference>
<accession>A0A1H7D558</accession>
<keyword evidence="7" id="KW-1185">Reference proteome</keyword>
<keyword evidence="1" id="KW-0805">Transcription regulation</keyword>
<dbReference type="SUPFAM" id="SSF53697">
    <property type="entry name" value="SIS domain"/>
    <property type="match status" value="1"/>
</dbReference>
<dbReference type="GO" id="GO:1901135">
    <property type="term" value="P:carbohydrate derivative metabolic process"/>
    <property type="evidence" value="ECO:0007669"/>
    <property type="project" value="InterPro"/>
</dbReference>
<evidence type="ECO:0000259" key="5">
    <source>
        <dbReference type="PROSITE" id="PS51464"/>
    </source>
</evidence>
<dbReference type="EMBL" id="FNZK01000032">
    <property type="protein sequence ID" value="SEJ96949.1"/>
    <property type="molecule type" value="Genomic_DNA"/>
</dbReference>
<evidence type="ECO:0000256" key="1">
    <source>
        <dbReference type="ARBA" id="ARBA00023015"/>
    </source>
</evidence>
<name>A0A1H7D558_9FIRM</name>
<dbReference type="Gene3D" id="1.10.10.10">
    <property type="entry name" value="Winged helix-like DNA-binding domain superfamily/Winged helix DNA-binding domain"/>
    <property type="match status" value="1"/>
</dbReference>
<reference evidence="6 7" key="1">
    <citation type="submission" date="2016-10" db="EMBL/GenBank/DDBJ databases">
        <authorList>
            <person name="de Groot N.N."/>
        </authorList>
    </citation>
    <scope>NUCLEOTIDE SEQUENCE [LARGE SCALE GENOMIC DNA]</scope>
    <source>
        <strain evidence="6 7">DSM 2179</strain>
    </source>
</reference>
<evidence type="ECO:0000313" key="6">
    <source>
        <dbReference type="EMBL" id="SEJ96949.1"/>
    </source>
</evidence>
<dbReference type="InterPro" id="IPR047640">
    <property type="entry name" value="RpiR-like"/>
</dbReference>
<proteinExistence type="predicted"/>
<dbReference type="GO" id="GO:0097367">
    <property type="term" value="F:carbohydrate derivative binding"/>
    <property type="evidence" value="ECO:0007669"/>
    <property type="project" value="InterPro"/>
</dbReference>
<evidence type="ECO:0000313" key="7">
    <source>
        <dbReference type="Proteomes" id="UP000199662"/>
    </source>
</evidence>
<dbReference type="PROSITE" id="PS51071">
    <property type="entry name" value="HTH_RPIR"/>
    <property type="match status" value="1"/>
</dbReference>
<gene>
    <name evidence="6" type="ORF">SAMN05660742_1327</name>
</gene>
<dbReference type="Gene3D" id="3.40.50.10490">
    <property type="entry name" value="Glucose-6-phosphate isomerase like protein, domain 1"/>
    <property type="match status" value="1"/>
</dbReference>
<dbReference type="InterPro" id="IPR046348">
    <property type="entry name" value="SIS_dom_sf"/>
</dbReference>
<feature type="domain" description="SIS" evidence="5">
    <location>
        <begin position="123"/>
        <end position="263"/>
    </location>
</feature>
<evidence type="ECO:0000256" key="3">
    <source>
        <dbReference type="ARBA" id="ARBA00023163"/>
    </source>
</evidence>
<evidence type="ECO:0000259" key="4">
    <source>
        <dbReference type="PROSITE" id="PS51071"/>
    </source>
</evidence>
<organism evidence="6 7">
    <name type="scientific">Propionispira arboris</name>
    <dbReference type="NCBI Taxonomy" id="84035"/>
    <lineage>
        <taxon>Bacteria</taxon>
        <taxon>Bacillati</taxon>
        <taxon>Bacillota</taxon>
        <taxon>Negativicutes</taxon>
        <taxon>Selenomonadales</taxon>
        <taxon>Selenomonadaceae</taxon>
        <taxon>Propionispira</taxon>
    </lineage>
</organism>
<dbReference type="InterPro" id="IPR036388">
    <property type="entry name" value="WH-like_DNA-bd_sf"/>
</dbReference>
<dbReference type="InterPro" id="IPR000281">
    <property type="entry name" value="HTH_RpiR"/>
</dbReference>
<dbReference type="PANTHER" id="PTHR30514">
    <property type="entry name" value="GLUCOKINASE"/>
    <property type="match status" value="1"/>
</dbReference>
<evidence type="ECO:0000256" key="2">
    <source>
        <dbReference type="ARBA" id="ARBA00023125"/>
    </source>
</evidence>
<dbReference type="AlphaFoldDB" id="A0A1H7D558"/>
<dbReference type="Pfam" id="PF01418">
    <property type="entry name" value="HTH_6"/>
    <property type="match status" value="1"/>
</dbReference>
<dbReference type="GO" id="GO:0003700">
    <property type="term" value="F:DNA-binding transcription factor activity"/>
    <property type="evidence" value="ECO:0007669"/>
    <property type="project" value="InterPro"/>
</dbReference>
<dbReference type="CDD" id="cd05013">
    <property type="entry name" value="SIS_RpiR"/>
    <property type="match status" value="1"/>
</dbReference>
<dbReference type="STRING" id="84035.SAMN05660742_1327"/>
<keyword evidence="3" id="KW-0804">Transcription</keyword>
<dbReference type="RefSeq" id="WP_091835903.1">
    <property type="nucleotide sequence ID" value="NZ_FNZK01000032.1"/>
</dbReference>
<dbReference type="InterPro" id="IPR009057">
    <property type="entry name" value="Homeodomain-like_sf"/>
</dbReference>
<protein>
    <submittedName>
        <fullName evidence="6">Transcriptional regulator, RpiR family</fullName>
    </submittedName>
</protein>
<dbReference type="GO" id="GO:0003677">
    <property type="term" value="F:DNA binding"/>
    <property type="evidence" value="ECO:0007669"/>
    <property type="project" value="UniProtKB-KW"/>
</dbReference>
<dbReference type="InterPro" id="IPR035472">
    <property type="entry name" value="RpiR-like_SIS"/>
</dbReference>
<dbReference type="Proteomes" id="UP000199662">
    <property type="component" value="Unassembled WGS sequence"/>
</dbReference>
<keyword evidence="2" id="KW-0238">DNA-binding</keyword>
<feature type="domain" description="HTH rpiR-type" evidence="4">
    <location>
        <begin position="1"/>
        <end position="77"/>
    </location>
</feature>
<sequence length="280" mass="31225">MNIIKQLAKPKFKVSKSDKILMEYIKQNIERVSHTAISQLAKECGIGESTITRFVKKMGFSTLPDFKVALAQELMFVNQRYIINRNIESDETALVTARKLLDANIGTLEKTLNSLKNEDIQVSAELLMTARRIYFIGIGNSGFMAQDSAYKFFRIGLDCTSYDNSHQMIMMASLVQDKDIVVAISHSGNTIEVIKTVELAKTNGAKIIAITSNQHSQLQAIADLHLAYAARETLLETGSISAKLAQLFLMDLVYTQVVKQMPAVAEKKKCLTTQAIELLR</sequence>
<dbReference type="PROSITE" id="PS51464">
    <property type="entry name" value="SIS"/>
    <property type="match status" value="1"/>
</dbReference>
<dbReference type="PANTHER" id="PTHR30514:SF9">
    <property type="entry name" value="TRANSCRIPTIONAL REGULATOR"/>
    <property type="match status" value="1"/>
</dbReference>
<dbReference type="InterPro" id="IPR001347">
    <property type="entry name" value="SIS_dom"/>
</dbReference>